<organism evidence="2 3">
    <name type="scientific">Streptomyces syringium</name>
    <dbReference type="NCBI Taxonomy" id="76729"/>
    <lineage>
        <taxon>Bacteria</taxon>
        <taxon>Bacillati</taxon>
        <taxon>Actinomycetota</taxon>
        <taxon>Actinomycetes</taxon>
        <taxon>Kitasatosporales</taxon>
        <taxon>Streptomycetaceae</taxon>
        <taxon>Streptomyces</taxon>
    </lineage>
</organism>
<dbReference type="PANTHER" id="PTHR43143">
    <property type="entry name" value="METALLOPHOSPHOESTERASE, CALCINEURIN SUPERFAMILY"/>
    <property type="match status" value="1"/>
</dbReference>
<sequence length="578" mass="62752">MPRRSRRPAGLDRRTFLAAAGAVGTATATGLGLALGPDSGRAAALQPTADTPESAAAAEDVAAATPTGAGTTLVSVAAPGGTTGYRRLGEGPGWPRVVRSELATGRPGREDRRTTLASFVQFTDLHLTDVQHPLRYEFFRAGDAGAWRPHEALTLPGAVALVERVNKLRRGPATGTPLGFVITTGDNGDENAKIEAEWFLTALSGGRLNPQTGDPRRYEGVQDSGLKLYWHPDSALNDDDKKLGYPRIPGYLRAATRRVDSPGLRIPWYSTFGNHDLLSGGCYPAKGSFIEEVCVGNKKLQTISAAEAKWLMEGEVAGVDPKGERIRALLREHKKNLRTVTADPRRVPLSAREYIAAHLDPAHKGRGPLGHGYTRANLDSGELYYSFRVSDRVVGISLDSTDPGGHYQGSLGTAQLKWLERTLKDHRDEYALIFSHHPSWSMNNLTPDPARPGEKRHDGNELIALLQRHPNVLAWINGHSHRNRVRPRGSFWEVSTASHVDYPQLARVIEVTDNKDGTVSLFTTLIESAAPYRTDYADLSQTGLASLYRELAFNAPGSDGSLAGSPTDRNTELLLARP</sequence>
<reference evidence="2 3" key="1">
    <citation type="submission" date="2021-03" db="EMBL/GenBank/DDBJ databases">
        <title>Sequencing the genomes of 1000 actinobacteria strains.</title>
        <authorList>
            <person name="Klenk H.-P."/>
        </authorList>
    </citation>
    <scope>NUCLEOTIDE SEQUENCE [LARGE SCALE GENOMIC DNA]</scope>
    <source>
        <strain evidence="2 3">DSM 41480</strain>
    </source>
</reference>
<protein>
    <submittedName>
        <fullName evidence="2">Metallophosphoesterase (TIGR03767 family)</fullName>
    </submittedName>
</protein>
<evidence type="ECO:0000313" key="3">
    <source>
        <dbReference type="Proteomes" id="UP001519291"/>
    </source>
</evidence>
<feature type="region of interest" description="Disordered" evidence="1">
    <location>
        <begin position="40"/>
        <end position="65"/>
    </location>
</feature>
<dbReference type="InterPro" id="IPR006311">
    <property type="entry name" value="TAT_signal"/>
</dbReference>
<dbReference type="Proteomes" id="UP001519291">
    <property type="component" value="Unassembled WGS sequence"/>
</dbReference>
<dbReference type="InterPro" id="IPR051918">
    <property type="entry name" value="STPP_CPPED1"/>
</dbReference>
<dbReference type="SUPFAM" id="SSF56300">
    <property type="entry name" value="Metallo-dependent phosphatases"/>
    <property type="match status" value="1"/>
</dbReference>
<gene>
    <name evidence="2" type="ORF">JO379_002374</name>
</gene>
<comment type="caution">
    <text evidence="2">The sequence shown here is derived from an EMBL/GenBank/DDBJ whole genome shotgun (WGS) entry which is preliminary data.</text>
</comment>
<dbReference type="PROSITE" id="PS51318">
    <property type="entry name" value="TAT"/>
    <property type="match status" value="1"/>
</dbReference>
<proteinExistence type="predicted"/>
<evidence type="ECO:0000313" key="2">
    <source>
        <dbReference type="EMBL" id="MBP2402905.1"/>
    </source>
</evidence>
<name>A0ABS4Y2W3_9ACTN</name>
<dbReference type="GeneID" id="91569240"/>
<dbReference type="NCBIfam" id="TIGR03767">
    <property type="entry name" value="P_acnes_RR"/>
    <property type="match status" value="1"/>
</dbReference>
<keyword evidence="3" id="KW-1185">Reference proteome</keyword>
<dbReference type="InterPro" id="IPR042281">
    <property type="entry name" value="GpdQ_beta-strand"/>
</dbReference>
<dbReference type="EMBL" id="JAGIOH010000001">
    <property type="protein sequence ID" value="MBP2402905.1"/>
    <property type="molecule type" value="Genomic_DNA"/>
</dbReference>
<feature type="compositionally biased region" description="Low complexity" evidence="1">
    <location>
        <begin position="55"/>
        <end position="65"/>
    </location>
</feature>
<dbReference type="InterPro" id="IPR029052">
    <property type="entry name" value="Metallo-depent_PP-like"/>
</dbReference>
<dbReference type="RefSeq" id="WP_130877761.1">
    <property type="nucleotide sequence ID" value="NZ_JAGIOH010000001.1"/>
</dbReference>
<dbReference type="PANTHER" id="PTHR43143:SF1">
    <property type="entry name" value="SERINE_THREONINE-PROTEIN PHOSPHATASE CPPED1"/>
    <property type="match status" value="1"/>
</dbReference>
<dbReference type="InterPro" id="IPR022506">
    <property type="entry name" value="Metallophosphoesterase_PPA1498"/>
</dbReference>
<dbReference type="Gene3D" id="3.30.750.180">
    <property type="entry name" value="GpdQ, beta-strand dimerisation domain"/>
    <property type="match status" value="1"/>
</dbReference>
<evidence type="ECO:0000256" key="1">
    <source>
        <dbReference type="SAM" id="MobiDB-lite"/>
    </source>
</evidence>
<accession>A0ABS4Y2W3</accession>